<dbReference type="InterPro" id="IPR007278">
    <property type="entry name" value="DUF397"/>
</dbReference>
<evidence type="ECO:0000313" key="3">
    <source>
        <dbReference type="Proteomes" id="UP000253318"/>
    </source>
</evidence>
<reference evidence="2 3" key="1">
    <citation type="submission" date="2018-04" db="EMBL/GenBank/DDBJ databases">
        <title>Novel actinobacteria from marine sediment.</title>
        <authorList>
            <person name="Ng Z.Y."/>
            <person name="Tan G.Y.A."/>
        </authorList>
    </citation>
    <scope>NUCLEOTIDE SEQUENCE [LARGE SCALE GENOMIC DNA]</scope>
    <source>
        <strain evidence="2 3">TPS81</strain>
    </source>
</reference>
<dbReference type="EMBL" id="QEIN01000093">
    <property type="protein sequence ID" value="RCV58505.1"/>
    <property type="molecule type" value="Genomic_DNA"/>
</dbReference>
<dbReference type="Pfam" id="PF04149">
    <property type="entry name" value="DUF397"/>
    <property type="match status" value="1"/>
</dbReference>
<sequence>MSDPVFRKSSHSAGANECVEVASVLGSRAVRDSKHPKLGHLTFGSQEWTAFLGTLRRQTT</sequence>
<gene>
    <name evidence="2" type="ORF">DEF24_13300</name>
</gene>
<proteinExistence type="predicted"/>
<keyword evidence="3" id="KW-1185">Reference proteome</keyword>
<name>A0A368T4Q2_9ACTN</name>
<dbReference type="OrthoDB" id="3482302at2"/>
<organism evidence="2 3">
    <name type="scientific">Marinitenerispora sediminis</name>
    <dbReference type="NCBI Taxonomy" id="1931232"/>
    <lineage>
        <taxon>Bacteria</taxon>
        <taxon>Bacillati</taxon>
        <taxon>Actinomycetota</taxon>
        <taxon>Actinomycetes</taxon>
        <taxon>Streptosporangiales</taxon>
        <taxon>Nocardiopsidaceae</taxon>
        <taxon>Marinitenerispora</taxon>
    </lineage>
</organism>
<feature type="domain" description="DUF397" evidence="1">
    <location>
        <begin position="6"/>
        <end position="56"/>
    </location>
</feature>
<dbReference type="Proteomes" id="UP000253318">
    <property type="component" value="Unassembled WGS sequence"/>
</dbReference>
<dbReference type="AlphaFoldDB" id="A0A368T4Q2"/>
<evidence type="ECO:0000259" key="1">
    <source>
        <dbReference type="Pfam" id="PF04149"/>
    </source>
</evidence>
<evidence type="ECO:0000313" key="2">
    <source>
        <dbReference type="EMBL" id="RCV58505.1"/>
    </source>
</evidence>
<accession>A0A368T4Q2</accession>
<protein>
    <submittedName>
        <fullName evidence="2">DUF397 domain-containing protein</fullName>
    </submittedName>
</protein>
<comment type="caution">
    <text evidence="2">The sequence shown here is derived from an EMBL/GenBank/DDBJ whole genome shotgun (WGS) entry which is preliminary data.</text>
</comment>